<evidence type="ECO:0000256" key="2">
    <source>
        <dbReference type="ARBA" id="ARBA00022679"/>
    </source>
</evidence>
<dbReference type="SUPFAM" id="SSF51161">
    <property type="entry name" value="Trimeric LpxA-like enzymes"/>
    <property type="match status" value="1"/>
</dbReference>
<accession>A0A9D1EF16</accession>
<evidence type="ECO:0000256" key="5">
    <source>
        <dbReference type="RuleBase" id="RU367021"/>
    </source>
</evidence>
<dbReference type="EMBL" id="DVHN01000106">
    <property type="protein sequence ID" value="HIR88975.1"/>
    <property type="molecule type" value="Genomic_DNA"/>
</dbReference>
<dbReference type="Pfam" id="PF12464">
    <property type="entry name" value="Mac"/>
    <property type="match status" value="1"/>
</dbReference>
<dbReference type="FunFam" id="2.160.10.10:FF:000025">
    <property type="entry name" value="Hexapeptide-repeat containing-acetyltransferase"/>
    <property type="match status" value="1"/>
</dbReference>
<dbReference type="PANTHER" id="PTHR43017">
    <property type="entry name" value="GALACTOSIDE O-ACETYLTRANSFERASE"/>
    <property type="match status" value="1"/>
</dbReference>
<reference evidence="7" key="1">
    <citation type="submission" date="2020-10" db="EMBL/GenBank/DDBJ databases">
        <authorList>
            <person name="Gilroy R."/>
        </authorList>
    </citation>
    <scope>NUCLEOTIDE SEQUENCE</scope>
    <source>
        <strain evidence="7">ChiW13-3771</strain>
    </source>
</reference>
<dbReference type="InterPro" id="IPR024688">
    <property type="entry name" value="Mac_dom"/>
</dbReference>
<dbReference type="CDD" id="cd03357">
    <property type="entry name" value="LbH_MAT_GAT"/>
    <property type="match status" value="1"/>
</dbReference>
<comment type="similarity">
    <text evidence="1 5">Belongs to the transferase hexapeptide repeat family.</text>
</comment>
<dbReference type="Gene3D" id="2.160.10.10">
    <property type="entry name" value="Hexapeptide repeat proteins"/>
    <property type="match status" value="1"/>
</dbReference>
<proteinExistence type="inferred from homology"/>
<dbReference type="InterPro" id="IPR001451">
    <property type="entry name" value="Hexapep"/>
</dbReference>
<evidence type="ECO:0000313" key="7">
    <source>
        <dbReference type="EMBL" id="HIR88975.1"/>
    </source>
</evidence>
<comment type="caution">
    <text evidence="7">The sequence shown here is derived from an EMBL/GenBank/DDBJ whole genome shotgun (WGS) entry which is preliminary data.</text>
</comment>
<gene>
    <name evidence="7" type="ORF">IAC96_08510</name>
</gene>
<keyword evidence="2 5" id="KW-0808">Transferase</keyword>
<name>A0A9D1EF16_9FIRM</name>
<evidence type="ECO:0000256" key="1">
    <source>
        <dbReference type="ARBA" id="ARBA00007274"/>
    </source>
</evidence>
<dbReference type="PROSITE" id="PS00101">
    <property type="entry name" value="HEXAPEP_TRANSFERASES"/>
    <property type="match status" value="1"/>
</dbReference>
<evidence type="ECO:0000259" key="6">
    <source>
        <dbReference type="SMART" id="SM01266"/>
    </source>
</evidence>
<dbReference type="AlphaFoldDB" id="A0A9D1EF16"/>
<reference evidence="7" key="2">
    <citation type="journal article" date="2021" name="PeerJ">
        <title>Extensive microbial diversity within the chicken gut microbiome revealed by metagenomics and culture.</title>
        <authorList>
            <person name="Gilroy R."/>
            <person name="Ravi A."/>
            <person name="Getino M."/>
            <person name="Pursley I."/>
            <person name="Horton D.L."/>
            <person name="Alikhan N.F."/>
            <person name="Baker D."/>
            <person name="Gharbi K."/>
            <person name="Hall N."/>
            <person name="Watson M."/>
            <person name="Adriaenssens E.M."/>
            <person name="Foster-Nyarko E."/>
            <person name="Jarju S."/>
            <person name="Secka A."/>
            <person name="Antonio M."/>
            <person name="Oren A."/>
            <person name="Chaudhuri R.R."/>
            <person name="La Ragione R."/>
            <person name="Hildebrand F."/>
            <person name="Pallen M.J."/>
        </authorList>
    </citation>
    <scope>NUCLEOTIDE SEQUENCE</scope>
    <source>
        <strain evidence="7">ChiW13-3771</strain>
    </source>
</reference>
<protein>
    <recommendedName>
        <fullName evidence="5">Acetyltransferase</fullName>
        <ecNumber evidence="5">2.3.1.-</ecNumber>
    </recommendedName>
</protein>
<dbReference type="Pfam" id="PF00132">
    <property type="entry name" value="Hexapep"/>
    <property type="match status" value="1"/>
</dbReference>
<dbReference type="EC" id="2.3.1.-" evidence="5"/>
<organism evidence="7 8">
    <name type="scientific">Candidatus Fimimorpha faecalis</name>
    <dbReference type="NCBI Taxonomy" id="2840824"/>
    <lineage>
        <taxon>Bacteria</taxon>
        <taxon>Bacillati</taxon>
        <taxon>Bacillota</taxon>
        <taxon>Clostridia</taxon>
        <taxon>Eubacteriales</taxon>
        <taxon>Candidatus Fimimorpha</taxon>
    </lineage>
</organism>
<dbReference type="GO" id="GO:0008870">
    <property type="term" value="F:galactoside O-acetyltransferase activity"/>
    <property type="evidence" value="ECO:0007669"/>
    <property type="project" value="TreeGrafter"/>
</dbReference>
<evidence type="ECO:0000256" key="3">
    <source>
        <dbReference type="ARBA" id="ARBA00022737"/>
    </source>
</evidence>
<evidence type="ECO:0000256" key="4">
    <source>
        <dbReference type="ARBA" id="ARBA00023315"/>
    </source>
</evidence>
<dbReference type="Proteomes" id="UP000824201">
    <property type="component" value="Unassembled WGS sequence"/>
</dbReference>
<dbReference type="SMART" id="SM01266">
    <property type="entry name" value="Mac"/>
    <property type="match status" value="1"/>
</dbReference>
<feature type="domain" description="Maltose/galactoside acetyltransferase" evidence="6">
    <location>
        <begin position="5"/>
        <end position="57"/>
    </location>
</feature>
<keyword evidence="3" id="KW-0677">Repeat</keyword>
<dbReference type="InterPro" id="IPR018357">
    <property type="entry name" value="Hexapep_transf_CS"/>
</dbReference>
<dbReference type="InterPro" id="IPR011004">
    <property type="entry name" value="Trimer_LpxA-like_sf"/>
</dbReference>
<dbReference type="PANTHER" id="PTHR43017:SF1">
    <property type="entry name" value="ACETYLTRANSFERASE YJL218W-RELATED"/>
    <property type="match status" value="1"/>
</dbReference>
<keyword evidence="4 5" id="KW-0012">Acyltransferase</keyword>
<dbReference type="InterPro" id="IPR039369">
    <property type="entry name" value="LacA-like"/>
</dbReference>
<evidence type="ECO:0000313" key="8">
    <source>
        <dbReference type="Proteomes" id="UP000824201"/>
    </source>
</evidence>
<sequence>MMTEKQRMLSGKLYNPYKVESNWGTCKEVLNKFNSMSWKEAEERMLLLKQLFGRLGEGGYIEPPFYCDHGDKIFIGINFYANTELLILDEAEVIIGNNVFFAPRVSIYTAAHPIDAFVRNTKLEYAKKVTIGNDVWIGGNVVINPGVHIGNNVVIGSGSVVTKDIPDGVIAAGNPCRVIRAIEESDRIYWKNQMEEYYSEQKKKDAY</sequence>